<feature type="coiled-coil region" evidence="2">
    <location>
        <begin position="35"/>
        <end position="130"/>
    </location>
</feature>
<dbReference type="AlphaFoldDB" id="G0QRX8"/>
<dbReference type="InParanoid" id="G0QRX8"/>
<feature type="domain" description="DUF4200" evidence="3">
    <location>
        <begin position="24"/>
        <end position="139"/>
    </location>
</feature>
<reference evidence="4 5" key="1">
    <citation type="submission" date="2011-07" db="EMBL/GenBank/DDBJ databases">
        <authorList>
            <person name="Coyne R."/>
            <person name="Brami D."/>
            <person name="Johnson J."/>
            <person name="Hostetler J."/>
            <person name="Hannick L."/>
            <person name="Clark T."/>
            <person name="Cassidy-Hanley D."/>
            <person name="Inman J."/>
        </authorList>
    </citation>
    <scope>NUCLEOTIDE SEQUENCE [LARGE SCALE GENOMIC DNA]</scope>
    <source>
        <strain evidence="4 5">G5</strain>
    </source>
</reference>
<evidence type="ECO:0000313" key="4">
    <source>
        <dbReference type="EMBL" id="EGR32008.1"/>
    </source>
</evidence>
<dbReference type="GO" id="GO:0005856">
    <property type="term" value="C:cytoskeleton"/>
    <property type="evidence" value="ECO:0007669"/>
    <property type="project" value="UniProtKB-ARBA"/>
</dbReference>
<feature type="coiled-coil region" evidence="2">
    <location>
        <begin position="155"/>
        <end position="228"/>
    </location>
</feature>
<protein>
    <recommendedName>
        <fullName evidence="3">DUF4200 domain-containing protein</fullName>
    </recommendedName>
</protein>
<dbReference type="GeneID" id="14908160"/>
<keyword evidence="1 2" id="KW-0175">Coiled coil</keyword>
<keyword evidence="5" id="KW-1185">Reference proteome</keyword>
<dbReference type="eggNOG" id="ENOG502QRZS">
    <property type="taxonomic scope" value="Eukaryota"/>
</dbReference>
<dbReference type="OrthoDB" id="10264298at2759"/>
<name>G0QRX8_ICHMU</name>
<dbReference type="OMA" id="CADKKRV"/>
<organism evidence="4 5">
    <name type="scientific">Ichthyophthirius multifiliis</name>
    <name type="common">White spot disease agent</name>
    <name type="synonym">Ich</name>
    <dbReference type="NCBI Taxonomy" id="5932"/>
    <lineage>
        <taxon>Eukaryota</taxon>
        <taxon>Sar</taxon>
        <taxon>Alveolata</taxon>
        <taxon>Ciliophora</taxon>
        <taxon>Intramacronucleata</taxon>
        <taxon>Oligohymenophorea</taxon>
        <taxon>Hymenostomatida</taxon>
        <taxon>Ophryoglenina</taxon>
        <taxon>Ichthyophthirius</taxon>
    </lineage>
</organism>
<dbReference type="PANTHER" id="PTHR21683">
    <property type="entry name" value="COILED-COIL DOMAIN-CONTAINING PROTEIN 42 LIKE-2-LIKE-RELATED"/>
    <property type="match status" value="1"/>
</dbReference>
<dbReference type="PANTHER" id="PTHR21683:SF2">
    <property type="entry name" value="COILED-COIL DOMAIN-CONTAINING PROTEIN 42 LIKE-2-LIKE"/>
    <property type="match status" value="1"/>
</dbReference>
<dbReference type="InterPro" id="IPR051147">
    <property type="entry name" value="CFAP_domain-containing"/>
</dbReference>
<proteinExistence type="predicted"/>
<evidence type="ECO:0000256" key="1">
    <source>
        <dbReference type="ARBA" id="ARBA00023054"/>
    </source>
</evidence>
<dbReference type="Pfam" id="PF13863">
    <property type="entry name" value="DUF4200"/>
    <property type="match status" value="1"/>
</dbReference>
<dbReference type="STRING" id="857967.G0QRX8"/>
<sequence>MKKSNTIQYKGFQNFETISPATKLLEKRRQMYEINEAFDKQKDEFKENLIQEKEEDLREQDLNIQAELINFCKFLQDNEAKKNRAEKRLQDELKQKEQKEKEIKELQIQQTNLQKQLQELEQKVQSLKKYEDYLESVMKAHGDKYPDMNEITGRYKKLNSSNQAFLDDNKKLEELQEQTKHEAMQFYKEKNQEILQYNNDIKDLAKKLEEKNNEKMQLLSVVEESNKKSCAKNLNLARTLMAIDNIYNRCVEGMVKIKQNYEDTQRQVNEKGQINKEKKILKKK</sequence>
<accession>G0QRX8</accession>
<evidence type="ECO:0000313" key="5">
    <source>
        <dbReference type="Proteomes" id="UP000008983"/>
    </source>
</evidence>
<dbReference type="EMBL" id="GL983803">
    <property type="protein sequence ID" value="EGR32008.1"/>
    <property type="molecule type" value="Genomic_DNA"/>
</dbReference>
<gene>
    <name evidence="4" type="ORF">IMG5_098340</name>
</gene>
<dbReference type="InterPro" id="IPR025252">
    <property type="entry name" value="DUF4200"/>
</dbReference>
<dbReference type="RefSeq" id="XP_004035494.1">
    <property type="nucleotide sequence ID" value="XM_004035446.1"/>
</dbReference>
<evidence type="ECO:0000259" key="3">
    <source>
        <dbReference type="Pfam" id="PF13863"/>
    </source>
</evidence>
<dbReference type="Proteomes" id="UP000008983">
    <property type="component" value="Unassembled WGS sequence"/>
</dbReference>
<evidence type="ECO:0000256" key="2">
    <source>
        <dbReference type="SAM" id="Coils"/>
    </source>
</evidence>